<comment type="subcellular location">
    <subcellularLocation>
        <location evidence="1">Cell membrane</location>
        <topology evidence="1">Multi-pass membrane protein</topology>
    </subcellularLocation>
</comment>
<feature type="transmembrane region" description="Helical" evidence="9">
    <location>
        <begin position="290"/>
        <end position="312"/>
    </location>
</feature>
<dbReference type="PANTHER" id="PTHR48090:SF1">
    <property type="entry name" value="PROPHAGE BACTOPRENOL GLUCOSYL TRANSFERASE HOMOLOG"/>
    <property type="match status" value="1"/>
</dbReference>
<dbReference type="GO" id="GO:0016757">
    <property type="term" value="F:glycosyltransferase activity"/>
    <property type="evidence" value="ECO:0007669"/>
    <property type="project" value="UniProtKB-KW"/>
</dbReference>
<comment type="similarity">
    <text evidence="8">Belongs to the glycosyltransferase 2 family. GtrB subfamily.</text>
</comment>
<evidence type="ECO:0000256" key="5">
    <source>
        <dbReference type="ARBA" id="ARBA00022692"/>
    </source>
</evidence>
<proteinExistence type="inferred from homology"/>
<evidence type="ECO:0000256" key="7">
    <source>
        <dbReference type="ARBA" id="ARBA00023136"/>
    </source>
</evidence>
<dbReference type="RefSeq" id="WP_084721141.1">
    <property type="nucleotide sequence ID" value="NZ_BJYZ01000006.1"/>
</dbReference>
<dbReference type="InterPro" id="IPR001173">
    <property type="entry name" value="Glyco_trans_2-like"/>
</dbReference>
<gene>
    <name evidence="11" type="ORF">SAE02_14430</name>
</gene>
<keyword evidence="6 9" id="KW-1133">Transmembrane helix</keyword>
<sequence>MSSQDTVSSVVAQFEPRPVQPDHGARKLLSVVIPCYNESANIEPLFARLFPVLDTLPMDWEVVCVNDGSSDDTLDKLVAVHAREPRVRVVDLSRNFGKEAALSAGLSTAEGDAVIPMDADLQHPPELLPDLVARWREGFDVVIAIRQARTGQSTGNRLGARIFYWLFDRMSEVPLPREAGDFRLLDRIVVDVINRMPERTRFMKGIFAWVGFRQTTIPYVQGERASGDTKWGFFKLLRFSLVGLTAFSTFPLRVWSLVGGAVSALAFCYIVIRLMRTAVYGVDVPGYESIIVTVLFLGGVQLLTLGIIGDYLGRVFDEVKGRPLFIVRSVHGASAPAAAPVNMRRGTDQAVAWRNEA</sequence>
<keyword evidence="2" id="KW-1003">Cell membrane</keyword>
<protein>
    <submittedName>
        <fullName evidence="11">Glycosyl transferase</fullName>
    </submittedName>
</protein>
<keyword evidence="7 9" id="KW-0472">Membrane</keyword>
<dbReference type="Gene3D" id="3.90.550.10">
    <property type="entry name" value="Spore Coat Polysaccharide Biosynthesis Protein SpsA, Chain A"/>
    <property type="match status" value="1"/>
</dbReference>
<comment type="caution">
    <text evidence="11">The sequence shown here is derived from an EMBL/GenBank/DDBJ whole genome shotgun (WGS) entry which is preliminary data.</text>
</comment>
<evidence type="ECO:0000256" key="9">
    <source>
        <dbReference type="SAM" id="Phobius"/>
    </source>
</evidence>
<reference evidence="11 12" key="1">
    <citation type="submission" date="2019-07" db="EMBL/GenBank/DDBJ databases">
        <title>Whole genome shotgun sequence of Skermanella aerolata NBRC 106429.</title>
        <authorList>
            <person name="Hosoyama A."/>
            <person name="Uohara A."/>
            <person name="Ohji S."/>
            <person name="Ichikawa N."/>
        </authorList>
    </citation>
    <scope>NUCLEOTIDE SEQUENCE [LARGE SCALE GENOMIC DNA]</scope>
    <source>
        <strain evidence="11 12">NBRC 106429</strain>
    </source>
</reference>
<organism evidence="11 12">
    <name type="scientific">Skermanella aerolata</name>
    <dbReference type="NCBI Taxonomy" id="393310"/>
    <lineage>
        <taxon>Bacteria</taxon>
        <taxon>Pseudomonadati</taxon>
        <taxon>Pseudomonadota</taxon>
        <taxon>Alphaproteobacteria</taxon>
        <taxon>Rhodospirillales</taxon>
        <taxon>Azospirillaceae</taxon>
        <taxon>Skermanella</taxon>
    </lineage>
</organism>
<keyword evidence="5 9" id="KW-0812">Transmembrane</keyword>
<keyword evidence="12" id="KW-1185">Reference proteome</keyword>
<name>A0A512DLF8_9PROT</name>
<dbReference type="Proteomes" id="UP000321523">
    <property type="component" value="Unassembled WGS sequence"/>
</dbReference>
<evidence type="ECO:0000313" key="12">
    <source>
        <dbReference type="Proteomes" id="UP000321523"/>
    </source>
</evidence>
<dbReference type="GO" id="GO:0005886">
    <property type="term" value="C:plasma membrane"/>
    <property type="evidence" value="ECO:0007669"/>
    <property type="project" value="UniProtKB-SubCell"/>
</dbReference>
<keyword evidence="4 11" id="KW-0808">Transferase</keyword>
<dbReference type="InterPro" id="IPR050256">
    <property type="entry name" value="Glycosyltransferase_2"/>
</dbReference>
<keyword evidence="3" id="KW-0328">Glycosyltransferase</keyword>
<evidence type="ECO:0000256" key="1">
    <source>
        <dbReference type="ARBA" id="ARBA00004651"/>
    </source>
</evidence>
<accession>A0A512DLF8</accession>
<evidence type="ECO:0000256" key="3">
    <source>
        <dbReference type="ARBA" id="ARBA00022676"/>
    </source>
</evidence>
<evidence type="ECO:0000256" key="2">
    <source>
        <dbReference type="ARBA" id="ARBA00022475"/>
    </source>
</evidence>
<evidence type="ECO:0000259" key="10">
    <source>
        <dbReference type="Pfam" id="PF00535"/>
    </source>
</evidence>
<dbReference type="PANTHER" id="PTHR48090">
    <property type="entry name" value="UNDECAPRENYL-PHOSPHATE 4-DEOXY-4-FORMAMIDO-L-ARABINOSE TRANSFERASE-RELATED"/>
    <property type="match status" value="1"/>
</dbReference>
<dbReference type="FunFam" id="3.90.550.10:FF:000079">
    <property type="entry name" value="Probable glycosyl transferase"/>
    <property type="match status" value="1"/>
</dbReference>
<evidence type="ECO:0000256" key="4">
    <source>
        <dbReference type="ARBA" id="ARBA00022679"/>
    </source>
</evidence>
<evidence type="ECO:0000256" key="6">
    <source>
        <dbReference type="ARBA" id="ARBA00022989"/>
    </source>
</evidence>
<dbReference type="SUPFAM" id="SSF53448">
    <property type="entry name" value="Nucleotide-diphospho-sugar transferases"/>
    <property type="match status" value="1"/>
</dbReference>
<dbReference type="Pfam" id="PF00535">
    <property type="entry name" value="Glycos_transf_2"/>
    <property type="match status" value="1"/>
</dbReference>
<dbReference type="InterPro" id="IPR029044">
    <property type="entry name" value="Nucleotide-diphossugar_trans"/>
</dbReference>
<dbReference type="CDD" id="cd04187">
    <property type="entry name" value="DPM1_like_bac"/>
    <property type="match status" value="1"/>
</dbReference>
<dbReference type="EMBL" id="BJYZ01000006">
    <property type="protein sequence ID" value="GEO37295.1"/>
    <property type="molecule type" value="Genomic_DNA"/>
</dbReference>
<evidence type="ECO:0000313" key="11">
    <source>
        <dbReference type="EMBL" id="GEO37295.1"/>
    </source>
</evidence>
<dbReference type="AlphaFoldDB" id="A0A512DLF8"/>
<evidence type="ECO:0000256" key="8">
    <source>
        <dbReference type="ARBA" id="ARBA00038152"/>
    </source>
</evidence>
<feature type="transmembrane region" description="Helical" evidence="9">
    <location>
        <begin position="254"/>
        <end position="275"/>
    </location>
</feature>
<feature type="domain" description="Glycosyltransferase 2-like" evidence="10">
    <location>
        <begin position="30"/>
        <end position="187"/>
    </location>
</feature>
<dbReference type="OrthoDB" id="9807795at2"/>